<evidence type="ECO:0000313" key="1">
    <source>
        <dbReference type="EMBL" id="KAK5833330.1"/>
    </source>
</evidence>
<dbReference type="Proteomes" id="UP001358586">
    <property type="component" value="Chromosome 5"/>
</dbReference>
<sequence>MGLGPHRFFWKAIWKLDTLPKIWVFTWQVGHEILPTNGLCLTRAIQSIGGLNNSLILKEYHCCIDWLEDMMRVLDKRATFNLMTTLWNSWNNRNKFIFHVKEEEAQVVWDRARTLSQDFCIFNLMNAPLLPSNPAIKRWLKPPKGYFKINFDASVSNNRTDLGVITRDEDDFVIGNGGGFKEEIMLIARAESYAFDESIKIVCVLNIQIVVVFETNKASLITSVKHHCTDVIVIGVRIKESIKL</sequence>
<reference evidence="1 2" key="1">
    <citation type="submission" date="2023-03" db="EMBL/GenBank/DDBJ databases">
        <title>WGS of Gossypium arboreum.</title>
        <authorList>
            <person name="Yu D."/>
        </authorList>
    </citation>
    <scope>NUCLEOTIDE SEQUENCE [LARGE SCALE GENOMIC DNA]</scope>
    <source>
        <tissue evidence="1">Leaf</tissue>
    </source>
</reference>
<keyword evidence="2" id="KW-1185">Reference proteome</keyword>
<dbReference type="PANTHER" id="PTHR47074:SF48">
    <property type="entry name" value="POLYNUCLEOTIDYL TRANSFERASE, RIBONUCLEASE H-LIKE SUPERFAMILY PROTEIN"/>
    <property type="match status" value="1"/>
</dbReference>
<evidence type="ECO:0008006" key="3">
    <source>
        <dbReference type="Google" id="ProtNLM"/>
    </source>
</evidence>
<protein>
    <recommendedName>
        <fullName evidence="3">Reverse transcriptase zinc-binding domain-containing protein</fullName>
    </recommendedName>
</protein>
<name>A0ABR0Q2F5_GOSAR</name>
<dbReference type="PANTHER" id="PTHR47074">
    <property type="entry name" value="BNAC02G40300D PROTEIN"/>
    <property type="match status" value="1"/>
</dbReference>
<dbReference type="EMBL" id="JARKNE010000005">
    <property type="protein sequence ID" value="KAK5833330.1"/>
    <property type="molecule type" value="Genomic_DNA"/>
</dbReference>
<gene>
    <name evidence="1" type="ORF">PVK06_017153</name>
</gene>
<organism evidence="1 2">
    <name type="scientific">Gossypium arboreum</name>
    <name type="common">Tree cotton</name>
    <name type="synonym">Gossypium nanking</name>
    <dbReference type="NCBI Taxonomy" id="29729"/>
    <lineage>
        <taxon>Eukaryota</taxon>
        <taxon>Viridiplantae</taxon>
        <taxon>Streptophyta</taxon>
        <taxon>Embryophyta</taxon>
        <taxon>Tracheophyta</taxon>
        <taxon>Spermatophyta</taxon>
        <taxon>Magnoliopsida</taxon>
        <taxon>eudicotyledons</taxon>
        <taxon>Gunneridae</taxon>
        <taxon>Pentapetalae</taxon>
        <taxon>rosids</taxon>
        <taxon>malvids</taxon>
        <taxon>Malvales</taxon>
        <taxon>Malvaceae</taxon>
        <taxon>Malvoideae</taxon>
        <taxon>Gossypium</taxon>
    </lineage>
</organism>
<proteinExistence type="predicted"/>
<evidence type="ECO:0000313" key="2">
    <source>
        <dbReference type="Proteomes" id="UP001358586"/>
    </source>
</evidence>
<comment type="caution">
    <text evidence="1">The sequence shown here is derived from an EMBL/GenBank/DDBJ whole genome shotgun (WGS) entry which is preliminary data.</text>
</comment>
<accession>A0ABR0Q2F5</accession>
<dbReference type="InterPro" id="IPR052929">
    <property type="entry name" value="RNase_H-like_EbsB-rel"/>
</dbReference>